<keyword evidence="8 11" id="KW-0472">Membrane</keyword>
<dbReference type="PANTHER" id="PTHR20996:SF1">
    <property type="entry name" value="NUCLEAR ENVELOPE PHOSPHATASE-REGULATORY SUBUNIT 1"/>
    <property type="match status" value="1"/>
</dbReference>
<organism evidence="12">
    <name type="scientific">Amblyomma triste</name>
    <name type="common">Neotropical tick</name>
    <dbReference type="NCBI Taxonomy" id="251400"/>
    <lineage>
        <taxon>Eukaryota</taxon>
        <taxon>Metazoa</taxon>
        <taxon>Ecdysozoa</taxon>
        <taxon>Arthropoda</taxon>
        <taxon>Chelicerata</taxon>
        <taxon>Arachnida</taxon>
        <taxon>Acari</taxon>
        <taxon>Parasitiformes</taxon>
        <taxon>Ixodida</taxon>
        <taxon>Ixodoidea</taxon>
        <taxon>Ixodidae</taxon>
        <taxon>Amblyomminae</taxon>
        <taxon>Amblyomma</taxon>
    </lineage>
</organism>
<feature type="transmembrane region" description="Helical" evidence="11">
    <location>
        <begin position="34"/>
        <end position="52"/>
    </location>
</feature>
<evidence type="ECO:0000256" key="5">
    <source>
        <dbReference type="ARBA" id="ARBA00022692"/>
    </source>
</evidence>
<comment type="subcellular location">
    <subcellularLocation>
        <location evidence="2">Cytoplasm</location>
    </subcellularLocation>
    <subcellularLocation>
        <location evidence="1">Nucleus membrane</location>
        <topology evidence="1">Multi-pass membrane protein</topology>
    </subcellularLocation>
</comment>
<dbReference type="InterPro" id="IPR019168">
    <property type="entry name" value="NEP1-R1"/>
</dbReference>
<dbReference type="AlphaFoldDB" id="A0A023GDT6"/>
<evidence type="ECO:0000256" key="11">
    <source>
        <dbReference type="SAM" id="Phobius"/>
    </source>
</evidence>
<dbReference type="GO" id="GO:0071595">
    <property type="term" value="C:Nem1-Spo7 phosphatase complex"/>
    <property type="evidence" value="ECO:0007669"/>
    <property type="project" value="InterPro"/>
</dbReference>
<keyword evidence="7" id="KW-0443">Lipid metabolism</keyword>
<evidence type="ECO:0000313" key="12">
    <source>
        <dbReference type="EMBL" id="JAC31999.1"/>
    </source>
</evidence>
<dbReference type="Pfam" id="PF09771">
    <property type="entry name" value="Tmemb_18A"/>
    <property type="match status" value="1"/>
</dbReference>
<evidence type="ECO:0000256" key="6">
    <source>
        <dbReference type="ARBA" id="ARBA00022989"/>
    </source>
</evidence>
<proteinExistence type="evidence at transcript level"/>
<keyword evidence="4" id="KW-0963">Cytoplasm</keyword>
<evidence type="ECO:0000256" key="1">
    <source>
        <dbReference type="ARBA" id="ARBA00004232"/>
    </source>
</evidence>
<dbReference type="GO" id="GO:0031965">
    <property type="term" value="C:nuclear membrane"/>
    <property type="evidence" value="ECO:0007669"/>
    <property type="project" value="UniProtKB-SubCell"/>
</dbReference>
<dbReference type="PANTHER" id="PTHR20996">
    <property type="entry name" value="NUCLEAR ENVELOPE PHOSPHATASE-REGULATORY SUBUNIT 1"/>
    <property type="match status" value="1"/>
</dbReference>
<dbReference type="GO" id="GO:0006629">
    <property type="term" value="P:lipid metabolic process"/>
    <property type="evidence" value="ECO:0007669"/>
    <property type="project" value="UniProtKB-KW"/>
</dbReference>
<dbReference type="EMBL" id="GBBM01003419">
    <property type="protein sequence ID" value="JAC31999.1"/>
    <property type="molecule type" value="mRNA"/>
</dbReference>
<accession>A0A023GDT6</accession>
<keyword evidence="6 11" id="KW-1133">Transmembrane helix</keyword>
<feature type="transmembrane region" description="Helical" evidence="11">
    <location>
        <begin position="64"/>
        <end position="86"/>
    </location>
</feature>
<name>A0A023GDT6_AMBTT</name>
<protein>
    <recommendedName>
        <fullName evidence="10">Transmembrane protein 188</fullName>
    </recommendedName>
</protein>
<evidence type="ECO:0000256" key="4">
    <source>
        <dbReference type="ARBA" id="ARBA00022490"/>
    </source>
</evidence>
<comment type="similarity">
    <text evidence="3">Belongs to the CNEP1R1 family.</text>
</comment>
<evidence type="ECO:0000256" key="2">
    <source>
        <dbReference type="ARBA" id="ARBA00004496"/>
    </source>
</evidence>
<evidence type="ECO:0000256" key="8">
    <source>
        <dbReference type="ARBA" id="ARBA00023136"/>
    </source>
</evidence>
<evidence type="ECO:0000256" key="7">
    <source>
        <dbReference type="ARBA" id="ARBA00023098"/>
    </source>
</evidence>
<keyword evidence="5 11" id="KW-0812">Transmembrane</keyword>
<dbReference type="GO" id="GO:0005737">
    <property type="term" value="C:cytoplasm"/>
    <property type="evidence" value="ECO:0007669"/>
    <property type="project" value="UniProtKB-SubCell"/>
</dbReference>
<sequence>MSLEQTACEDLKAFERRLTEVIGYLNPQTKRWRIILFISSICTAIGAWQWLMDPITSQATFVQSLMNHMFFTISSIILVILFLMGIHKRVVTPSIIVSRVRNVLSDFNMSCDDGGRLILRPRPTTS</sequence>
<evidence type="ECO:0000256" key="10">
    <source>
        <dbReference type="ARBA" id="ARBA00030458"/>
    </source>
</evidence>
<reference evidence="12" key="1">
    <citation type="submission" date="2014-03" db="EMBL/GenBank/DDBJ databases">
        <title>The sialotranscriptome of Amblyomma triste, Amblyomma parvum and Amblyomma cajennense ticks, uncovered by 454-based RNA-seq.</title>
        <authorList>
            <person name="Garcia G.R."/>
            <person name="Gardinassi L.G."/>
            <person name="Ribeiro J.M."/>
            <person name="Anatriello E."/>
            <person name="Ferreira B.R."/>
            <person name="Moreira H.N."/>
            <person name="Mafra C."/>
            <person name="Olegario M.M."/>
            <person name="Szabo P.J."/>
            <person name="Miranda-Santos I.K."/>
            <person name="Maruyama S.R."/>
        </authorList>
    </citation>
    <scope>NUCLEOTIDE SEQUENCE</scope>
    <source>
        <strain evidence="12">Mato Grasso do Sul</strain>
        <tissue evidence="12">Salivary glands</tissue>
    </source>
</reference>
<evidence type="ECO:0000256" key="3">
    <source>
        <dbReference type="ARBA" id="ARBA00010998"/>
    </source>
</evidence>
<keyword evidence="9" id="KW-0539">Nucleus</keyword>
<evidence type="ECO:0000256" key="9">
    <source>
        <dbReference type="ARBA" id="ARBA00023242"/>
    </source>
</evidence>